<name>A0AC60QCP4_IXOPE</name>
<proteinExistence type="predicted"/>
<comment type="caution">
    <text evidence="1">The sequence shown here is derived from an EMBL/GenBank/DDBJ whole genome shotgun (WGS) entry which is preliminary data.</text>
</comment>
<organism evidence="1 2">
    <name type="scientific">Ixodes persulcatus</name>
    <name type="common">Taiga tick</name>
    <dbReference type="NCBI Taxonomy" id="34615"/>
    <lineage>
        <taxon>Eukaryota</taxon>
        <taxon>Metazoa</taxon>
        <taxon>Ecdysozoa</taxon>
        <taxon>Arthropoda</taxon>
        <taxon>Chelicerata</taxon>
        <taxon>Arachnida</taxon>
        <taxon>Acari</taxon>
        <taxon>Parasitiformes</taxon>
        <taxon>Ixodida</taxon>
        <taxon>Ixodoidea</taxon>
        <taxon>Ixodidae</taxon>
        <taxon>Ixodinae</taxon>
        <taxon>Ixodes</taxon>
    </lineage>
</organism>
<evidence type="ECO:0000313" key="1">
    <source>
        <dbReference type="EMBL" id="KAG0431761.1"/>
    </source>
</evidence>
<gene>
    <name evidence="1" type="ORF">HPB47_021469</name>
</gene>
<dbReference type="EMBL" id="JABSTQ010009198">
    <property type="protein sequence ID" value="KAG0431761.1"/>
    <property type="molecule type" value="Genomic_DNA"/>
</dbReference>
<sequence>MEETWMRKFEEMREKMKDDEDRQEAVEQKLETQVEQMREKSTKKGEWLEVLQAKWEDKLKEADERTERESPFGEEEKEVILVENNRDVEAKSAGEEEYEANPAGKNRKVDSRGAVIEDKKAKSSKVGGEEGVKVRTHPGKCLSEVMKSAKNIMWDKQQKENLSLGRQLEAGVRKFREAAEKVHIVMCTIPVVQRQAWGTKRRVVEANKVIKKLAE</sequence>
<dbReference type="Proteomes" id="UP000805193">
    <property type="component" value="Unassembled WGS sequence"/>
</dbReference>
<keyword evidence="2" id="KW-1185">Reference proteome</keyword>
<accession>A0AC60QCP4</accession>
<protein>
    <submittedName>
        <fullName evidence="1">Uncharacterized protein</fullName>
    </submittedName>
</protein>
<evidence type="ECO:0000313" key="2">
    <source>
        <dbReference type="Proteomes" id="UP000805193"/>
    </source>
</evidence>
<reference evidence="1 2" key="1">
    <citation type="journal article" date="2020" name="Cell">
        <title>Large-Scale Comparative Analyses of Tick Genomes Elucidate Their Genetic Diversity and Vector Capacities.</title>
        <authorList>
            <consortium name="Tick Genome and Microbiome Consortium (TIGMIC)"/>
            <person name="Jia N."/>
            <person name="Wang J."/>
            <person name="Shi W."/>
            <person name="Du L."/>
            <person name="Sun Y."/>
            <person name="Zhan W."/>
            <person name="Jiang J.F."/>
            <person name="Wang Q."/>
            <person name="Zhang B."/>
            <person name="Ji P."/>
            <person name="Bell-Sakyi L."/>
            <person name="Cui X.M."/>
            <person name="Yuan T.T."/>
            <person name="Jiang B.G."/>
            <person name="Yang W.F."/>
            <person name="Lam T.T."/>
            <person name="Chang Q.C."/>
            <person name="Ding S.J."/>
            <person name="Wang X.J."/>
            <person name="Zhu J.G."/>
            <person name="Ruan X.D."/>
            <person name="Zhao L."/>
            <person name="Wei J.T."/>
            <person name="Ye R.Z."/>
            <person name="Que T.C."/>
            <person name="Du C.H."/>
            <person name="Zhou Y.H."/>
            <person name="Cheng J.X."/>
            <person name="Dai P.F."/>
            <person name="Guo W.B."/>
            <person name="Han X.H."/>
            <person name="Huang E.J."/>
            <person name="Li L.F."/>
            <person name="Wei W."/>
            <person name="Gao Y.C."/>
            <person name="Liu J.Z."/>
            <person name="Shao H.Z."/>
            <person name="Wang X."/>
            <person name="Wang C.C."/>
            <person name="Yang T.C."/>
            <person name="Huo Q.B."/>
            <person name="Li W."/>
            <person name="Chen H.Y."/>
            <person name="Chen S.E."/>
            <person name="Zhou L.G."/>
            <person name="Ni X.B."/>
            <person name="Tian J.H."/>
            <person name="Sheng Y."/>
            <person name="Liu T."/>
            <person name="Pan Y.S."/>
            <person name="Xia L.Y."/>
            <person name="Li J."/>
            <person name="Zhao F."/>
            <person name="Cao W.C."/>
        </authorList>
    </citation>
    <scope>NUCLEOTIDE SEQUENCE [LARGE SCALE GENOMIC DNA]</scope>
    <source>
        <strain evidence="1">Iper-2018</strain>
    </source>
</reference>